<organism evidence="1">
    <name type="scientific">marine sediment metagenome</name>
    <dbReference type="NCBI Taxonomy" id="412755"/>
    <lineage>
        <taxon>unclassified sequences</taxon>
        <taxon>metagenomes</taxon>
        <taxon>ecological metagenomes</taxon>
    </lineage>
</organism>
<reference evidence="1" key="1">
    <citation type="journal article" date="2014" name="Front. Microbiol.">
        <title>High frequency of phylogenetically diverse reductive dehalogenase-homologous genes in deep subseafloor sedimentary metagenomes.</title>
        <authorList>
            <person name="Kawai M."/>
            <person name="Futagami T."/>
            <person name="Toyoda A."/>
            <person name="Takaki Y."/>
            <person name="Nishi S."/>
            <person name="Hori S."/>
            <person name="Arai W."/>
            <person name="Tsubouchi T."/>
            <person name="Morono Y."/>
            <person name="Uchiyama I."/>
            <person name="Ito T."/>
            <person name="Fujiyama A."/>
            <person name="Inagaki F."/>
            <person name="Takami H."/>
        </authorList>
    </citation>
    <scope>NUCLEOTIDE SEQUENCE</scope>
    <source>
        <strain evidence="1">Expedition CK06-06</strain>
    </source>
</reference>
<protein>
    <submittedName>
        <fullName evidence="1">Uncharacterized protein</fullName>
    </submittedName>
</protein>
<dbReference type="EMBL" id="BARV01000474">
    <property type="protein sequence ID" value="GAH98886.1"/>
    <property type="molecule type" value="Genomic_DNA"/>
</dbReference>
<comment type="caution">
    <text evidence="1">The sequence shown here is derived from an EMBL/GenBank/DDBJ whole genome shotgun (WGS) entry which is preliminary data.</text>
</comment>
<name>X1JVU6_9ZZZZ</name>
<evidence type="ECO:0000313" key="1">
    <source>
        <dbReference type="EMBL" id="GAH98886.1"/>
    </source>
</evidence>
<proteinExistence type="predicted"/>
<dbReference type="AlphaFoldDB" id="X1JVU6"/>
<sequence length="67" mass="7560">MQMNCAKEEIKKLLLGFSVKIVGFCKIPLNIKIPEIEDTLPRAIVFGYPLSKSVLATIKDRPFISPR</sequence>
<accession>X1JVU6</accession>
<gene>
    <name evidence="1" type="ORF">S06H3_01794</name>
</gene>